<feature type="compositionally biased region" description="Basic and acidic residues" evidence="1">
    <location>
        <begin position="368"/>
        <end position="377"/>
    </location>
</feature>
<gene>
    <name evidence="3" type="ORF">CVT26_013711</name>
</gene>
<keyword evidence="2" id="KW-1133">Transmembrane helix</keyword>
<dbReference type="EMBL" id="NHYE01000131">
    <property type="protein sequence ID" value="PPR07395.1"/>
    <property type="molecule type" value="Genomic_DNA"/>
</dbReference>
<organism evidence="3 4">
    <name type="scientific">Gymnopilus dilepis</name>
    <dbReference type="NCBI Taxonomy" id="231916"/>
    <lineage>
        <taxon>Eukaryota</taxon>
        <taxon>Fungi</taxon>
        <taxon>Dikarya</taxon>
        <taxon>Basidiomycota</taxon>
        <taxon>Agaricomycotina</taxon>
        <taxon>Agaricomycetes</taxon>
        <taxon>Agaricomycetidae</taxon>
        <taxon>Agaricales</taxon>
        <taxon>Agaricineae</taxon>
        <taxon>Hymenogastraceae</taxon>
        <taxon>Gymnopilus</taxon>
    </lineage>
</organism>
<evidence type="ECO:0000313" key="4">
    <source>
        <dbReference type="Proteomes" id="UP000284706"/>
    </source>
</evidence>
<keyword evidence="2" id="KW-0812">Transmembrane</keyword>
<feature type="region of interest" description="Disordered" evidence="1">
    <location>
        <begin position="298"/>
        <end position="317"/>
    </location>
</feature>
<reference evidence="3 4" key="1">
    <citation type="journal article" date="2018" name="Evol. Lett.">
        <title>Horizontal gene cluster transfer increased hallucinogenic mushroom diversity.</title>
        <authorList>
            <person name="Reynolds H.T."/>
            <person name="Vijayakumar V."/>
            <person name="Gluck-Thaler E."/>
            <person name="Korotkin H.B."/>
            <person name="Matheny P.B."/>
            <person name="Slot J.C."/>
        </authorList>
    </citation>
    <scope>NUCLEOTIDE SEQUENCE [LARGE SCALE GENOMIC DNA]</scope>
    <source>
        <strain evidence="3 4">SRW20</strain>
    </source>
</reference>
<feature type="region of interest" description="Disordered" evidence="1">
    <location>
        <begin position="356"/>
        <end position="452"/>
    </location>
</feature>
<dbReference type="InParanoid" id="A0A409YWH9"/>
<sequence>PDQCESPPDAKDLADTSGRGLNVNGAVCLNNVCMWANATLGSNCTVENTPYIAYGASGEFIDIVSRGNCKIGLYCDSASHTCMNNKQLGDTCAADKECDSWNCLSTGVCGVSAATPHHFGVWVYILVAIGIIGGMSGTLTGLYFTHRKQRERERAKRAQYWREQNAFHQNLMQMRETARASILSLRNTAGGRRDSDESQTPILHSGGAKACEASPRRTRPFIISMSSSFQSLEQDIAEDESPQPHSPRWKGKAREQSDVSSPAASSDDIAYPPVNEDTEDTRRVEENLRRWEIAERQRRKAARASAHSPSSSLVSDVSRRASLLWTGRKGAHSSISASHTALQSQDTIDIVPLNKIAASPTPSPTRSNSEDSHESPTRDPFANPPDALSPFSDVHQVENPPGQSAYSPDSNTQAEPSRPPIPKPLNLPPPRTPPPVAMPLSPSPADTEQLERTENTRWWHDWLCGCGEGPDRGGDFQVSSLFAAAAVMDQPDALPLGGSYQPI</sequence>
<feature type="compositionally biased region" description="Pro residues" evidence="1">
    <location>
        <begin position="417"/>
        <end position="437"/>
    </location>
</feature>
<feature type="region of interest" description="Disordered" evidence="1">
    <location>
        <begin position="233"/>
        <end position="283"/>
    </location>
</feature>
<name>A0A409YWH9_9AGAR</name>
<evidence type="ECO:0000256" key="2">
    <source>
        <dbReference type="SAM" id="Phobius"/>
    </source>
</evidence>
<feature type="region of interest" description="Disordered" evidence="1">
    <location>
        <begin position="188"/>
        <end position="216"/>
    </location>
</feature>
<keyword evidence="2" id="KW-0472">Membrane</keyword>
<keyword evidence="4" id="KW-1185">Reference proteome</keyword>
<evidence type="ECO:0000256" key="1">
    <source>
        <dbReference type="SAM" id="MobiDB-lite"/>
    </source>
</evidence>
<feature type="compositionally biased region" description="Low complexity" evidence="1">
    <location>
        <begin position="303"/>
        <end position="317"/>
    </location>
</feature>
<feature type="compositionally biased region" description="Polar residues" evidence="1">
    <location>
        <begin position="401"/>
        <end position="415"/>
    </location>
</feature>
<feature type="compositionally biased region" description="Low complexity" evidence="1">
    <location>
        <begin position="258"/>
        <end position="273"/>
    </location>
</feature>
<dbReference type="Proteomes" id="UP000284706">
    <property type="component" value="Unassembled WGS sequence"/>
</dbReference>
<evidence type="ECO:0000313" key="3">
    <source>
        <dbReference type="EMBL" id="PPR07395.1"/>
    </source>
</evidence>
<dbReference type="STRING" id="231916.A0A409YWH9"/>
<dbReference type="AlphaFoldDB" id="A0A409YWH9"/>
<accession>A0A409YWH9</accession>
<feature type="transmembrane region" description="Helical" evidence="2">
    <location>
        <begin position="121"/>
        <end position="144"/>
    </location>
</feature>
<comment type="caution">
    <text evidence="3">The sequence shown here is derived from an EMBL/GenBank/DDBJ whole genome shotgun (WGS) entry which is preliminary data.</text>
</comment>
<protein>
    <submittedName>
        <fullName evidence="3">Uncharacterized protein</fullName>
    </submittedName>
</protein>
<feature type="non-terminal residue" evidence="3">
    <location>
        <position position="1"/>
    </location>
</feature>
<dbReference type="OrthoDB" id="195231at2759"/>
<proteinExistence type="predicted"/>